<evidence type="ECO:0000259" key="2">
    <source>
        <dbReference type="Pfam" id="PF06278"/>
    </source>
</evidence>
<dbReference type="GO" id="GO:0010032">
    <property type="term" value="P:meiotic chromosome condensation"/>
    <property type="evidence" value="ECO:0007669"/>
    <property type="project" value="TreeGrafter"/>
</dbReference>
<dbReference type="RefSeq" id="XP_002954433.1">
    <property type="nucleotide sequence ID" value="XM_002954387.1"/>
</dbReference>
<feature type="non-terminal residue" evidence="3">
    <location>
        <position position="300"/>
    </location>
</feature>
<gene>
    <name evidence="3" type="ORF">VOLCADRAFT_118716</name>
</gene>
<feature type="compositionally biased region" description="Low complexity" evidence="1">
    <location>
        <begin position="264"/>
        <end position="278"/>
    </location>
</feature>
<dbReference type="STRING" id="3068.D8U6W3"/>
<dbReference type="AlphaFoldDB" id="D8U6W3"/>
<keyword evidence="4" id="KW-1185">Reference proteome</keyword>
<evidence type="ECO:0000313" key="3">
    <source>
        <dbReference type="EMBL" id="EFJ44583.1"/>
    </source>
</evidence>
<proteinExistence type="predicted"/>
<dbReference type="GO" id="GO:0005634">
    <property type="term" value="C:nucleus"/>
    <property type="evidence" value="ECO:0007669"/>
    <property type="project" value="TreeGrafter"/>
</dbReference>
<feature type="domain" description="Condensin II complex subunit H2 N-terminal" evidence="2">
    <location>
        <begin position="15"/>
        <end position="103"/>
    </location>
</feature>
<protein>
    <recommendedName>
        <fullName evidence="2">Condensin II complex subunit H2 N-terminal domain-containing protein</fullName>
    </recommendedName>
</protein>
<dbReference type="GeneID" id="9624428"/>
<dbReference type="GO" id="GO:0000796">
    <property type="term" value="C:condensin complex"/>
    <property type="evidence" value="ECO:0007669"/>
    <property type="project" value="TreeGrafter"/>
</dbReference>
<dbReference type="Pfam" id="PF06278">
    <property type="entry name" value="CNDH2_N"/>
    <property type="match status" value="1"/>
</dbReference>
<dbReference type="GO" id="GO:0003682">
    <property type="term" value="F:chromatin binding"/>
    <property type="evidence" value="ECO:0007669"/>
    <property type="project" value="TreeGrafter"/>
</dbReference>
<feature type="region of interest" description="Disordered" evidence="1">
    <location>
        <begin position="249"/>
        <end position="300"/>
    </location>
</feature>
<name>D8U6W3_VOLCA</name>
<dbReference type="PANTHER" id="PTHR14324">
    <property type="entry name" value="CONDENSIN-2 COMPLEX SUBUNIT H2"/>
    <property type="match status" value="1"/>
</dbReference>
<accession>D8U6W3</accession>
<organism evidence="4">
    <name type="scientific">Volvox carteri f. nagariensis</name>
    <dbReference type="NCBI Taxonomy" id="3068"/>
    <lineage>
        <taxon>Eukaryota</taxon>
        <taxon>Viridiplantae</taxon>
        <taxon>Chlorophyta</taxon>
        <taxon>core chlorophytes</taxon>
        <taxon>Chlorophyceae</taxon>
        <taxon>CS clade</taxon>
        <taxon>Chlamydomonadales</taxon>
        <taxon>Volvocaceae</taxon>
        <taxon>Volvox</taxon>
    </lineage>
</organism>
<dbReference type="InterPro" id="IPR009378">
    <property type="entry name" value="H2_N"/>
</dbReference>
<dbReference type="InterPro" id="IPR031739">
    <property type="entry name" value="Ncaph2"/>
</dbReference>
<evidence type="ECO:0000313" key="4">
    <source>
        <dbReference type="Proteomes" id="UP000001058"/>
    </source>
</evidence>
<dbReference type="InParanoid" id="D8U6W3"/>
<sequence>MGDLGVDLEDLKENRFAHLLKPIRDLQDSFNVNLAHELEEYLEQLENAQFAFEGARHVMVDFAEAALVIQASTMVFSKKVEHLYNLTYQAIEAVKGRRRQPGQGELPDGDNPTQQAAGPRGRAARVAHEYEEDTLENVWITEPFLEEADDIDLAHGDDVMPTAGASIRPPALLLALDDHGQGAASTGGKGDGDSGVYRLQQCFVHCSGALLLDPRDGDLYDIKLRFIGLQPKHDKGLEQLIDAHRWEQPTQRMQQPATQPHMPGPAAQQPAVAAAPGQDLGVAMDVDPGPVADYNDDDDG</sequence>
<dbReference type="GO" id="GO:0051306">
    <property type="term" value="P:mitotic sister chromatid separation"/>
    <property type="evidence" value="ECO:0007669"/>
    <property type="project" value="TreeGrafter"/>
</dbReference>
<dbReference type="Proteomes" id="UP000001058">
    <property type="component" value="Unassembled WGS sequence"/>
</dbReference>
<dbReference type="PANTHER" id="PTHR14324:SF3">
    <property type="entry name" value="CONDENSIN-2 COMPLEX SUBUNIT H2"/>
    <property type="match status" value="1"/>
</dbReference>
<dbReference type="OrthoDB" id="10038475at2759"/>
<feature type="compositionally biased region" description="Polar residues" evidence="1">
    <location>
        <begin position="249"/>
        <end position="258"/>
    </location>
</feature>
<dbReference type="KEGG" id="vcn:VOLCADRAFT_118716"/>
<evidence type="ECO:0000256" key="1">
    <source>
        <dbReference type="SAM" id="MobiDB-lite"/>
    </source>
</evidence>
<reference evidence="3 4" key="1">
    <citation type="journal article" date="2010" name="Science">
        <title>Genomic analysis of organismal complexity in the multicellular green alga Volvox carteri.</title>
        <authorList>
            <person name="Prochnik S.E."/>
            <person name="Umen J."/>
            <person name="Nedelcu A.M."/>
            <person name="Hallmann A."/>
            <person name="Miller S.M."/>
            <person name="Nishii I."/>
            <person name="Ferris P."/>
            <person name="Kuo A."/>
            <person name="Mitros T."/>
            <person name="Fritz-Laylin L.K."/>
            <person name="Hellsten U."/>
            <person name="Chapman J."/>
            <person name="Simakov O."/>
            <person name="Rensing S.A."/>
            <person name="Terry A."/>
            <person name="Pangilinan J."/>
            <person name="Kapitonov V."/>
            <person name="Jurka J."/>
            <person name="Salamov A."/>
            <person name="Shapiro H."/>
            <person name="Schmutz J."/>
            <person name="Grimwood J."/>
            <person name="Lindquist E."/>
            <person name="Lucas S."/>
            <person name="Grigoriev I.V."/>
            <person name="Schmitt R."/>
            <person name="Kirk D."/>
            <person name="Rokhsar D.S."/>
        </authorList>
    </citation>
    <scope>NUCLEOTIDE SEQUENCE [LARGE SCALE GENOMIC DNA]</scope>
    <source>
        <strain evidence="4">f. Nagariensis / Eve</strain>
    </source>
</reference>
<dbReference type="EMBL" id="GL378363">
    <property type="protein sequence ID" value="EFJ44583.1"/>
    <property type="molecule type" value="Genomic_DNA"/>
</dbReference>
<dbReference type="eggNOG" id="KOG2359">
    <property type="taxonomic scope" value="Eukaryota"/>
</dbReference>
<feature type="region of interest" description="Disordered" evidence="1">
    <location>
        <begin position="97"/>
        <end position="123"/>
    </location>
</feature>